<dbReference type="InterPro" id="IPR005835">
    <property type="entry name" value="NTP_transferase_dom"/>
</dbReference>
<dbReference type="AlphaFoldDB" id="B6VYD3"/>
<gene>
    <name evidence="9" type="ORF">BACDOR_02351</name>
</gene>
<evidence type="ECO:0000256" key="1">
    <source>
        <dbReference type="ARBA" id="ARBA00006115"/>
    </source>
</evidence>
<proteinExistence type="inferred from homology"/>
<dbReference type="PANTHER" id="PTHR46390">
    <property type="entry name" value="MANNOSE-1-PHOSPHATE GUANYLYLTRANSFERASE"/>
    <property type="match status" value="1"/>
</dbReference>
<name>B6VYD3_9BACT</name>
<dbReference type="EMBL" id="ABWZ01000045">
    <property type="protein sequence ID" value="EEB25212.1"/>
    <property type="molecule type" value="Genomic_DNA"/>
</dbReference>
<evidence type="ECO:0000313" key="9">
    <source>
        <dbReference type="EMBL" id="EEB25212.1"/>
    </source>
</evidence>
<keyword evidence="4" id="KW-0548">Nucleotidyltransferase</keyword>
<sequence length="428" mass="48990">MEVNPLVFETSASTDSAIWASFKTLFVSRLRLQRYCFFSYLQTFRHFFSKKDKYTTIYGITDNGFLKISPILAETLKRFYIMTNSNNYCVIMGGGIGSRFWPYSRKNLPKQFLDFFGTGRSLIQQTFDRYKKIVPIENIFITTNVLYKELVQEQLPELDKSQILLEPTRRSTAPCIAWASYHIKKFNPNANVIVAPSDHLILKEDEFKAAILKGLEFVSNSPQLLTLGIKPNRPETGYGYIQIEEEKQGDFFKVKTFIEKPQLEFAKVFVESGEFYWNSGIFLWNINTILEAFNEIMPEVCTKLTNGEEDFASCPNISIDYGIMEKANNVFVQLCDFGWADLGTWGSLYDISSKDQEGNVVVNGNSLLYNSYNNVIVVPEGKLAVIQDLEGYLVAARDNVLLICKKDDESAIRKFVNDVQIKLGDQFV</sequence>
<dbReference type="InterPro" id="IPR049577">
    <property type="entry name" value="GMPP_N"/>
</dbReference>
<evidence type="ECO:0000256" key="5">
    <source>
        <dbReference type="ARBA" id="ARBA00022741"/>
    </source>
</evidence>
<comment type="similarity">
    <text evidence="1">Belongs to the mannose-6-phosphate isomerase type 2 family.</text>
</comment>
<dbReference type="InterPro" id="IPR051161">
    <property type="entry name" value="Mannose-6P_isomerase_type2"/>
</dbReference>
<keyword evidence="6" id="KW-0342">GTP-binding</keyword>
<accession>B6VYD3</accession>
<dbReference type="InterPro" id="IPR029044">
    <property type="entry name" value="Nucleotide-diphossugar_trans"/>
</dbReference>
<reference evidence="9 10" key="1">
    <citation type="submission" date="2008-10" db="EMBL/GenBank/DDBJ databases">
        <title>Draft genome sequence of Bacteroides dorei (DSM 17855).</title>
        <authorList>
            <person name="Sudarsanam P."/>
            <person name="Ley R."/>
            <person name="Guruge J."/>
            <person name="Turnbaugh P.J."/>
            <person name="Mahowald M."/>
            <person name="Liep D."/>
            <person name="Gordon J."/>
        </authorList>
    </citation>
    <scope>NUCLEOTIDE SEQUENCE [LARGE SCALE GENOMIC DNA]</scope>
    <source>
        <strain evidence="9 10">DSM 17855</strain>
    </source>
</reference>
<keyword evidence="5" id="KW-0547">Nucleotide-binding</keyword>
<dbReference type="Pfam" id="PF00483">
    <property type="entry name" value="NTP_transferase"/>
    <property type="match status" value="1"/>
</dbReference>
<dbReference type="FunFam" id="3.90.550.10:FF:000046">
    <property type="entry name" value="Mannose-1-phosphate guanylyltransferase (GDP)"/>
    <property type="match status" value="1"/>
</dbReference>
<feature type="domain" description="Nucleotidyl transferase" evidence="8">
    <location>
        <begin position="90"/>
        <end position="356"/>
    </location>
</feature>
<dbReference type="GO" id="GO:0005525">
    <property type="term" value="F:GTP binding"/>
    <property type="evidence" value="ECO:0007669"/>
    <property type="project" value="UniProtKB-KW"/>
</dbReference>
<dbReference type="EC" id="2.7.7.13" evidence="2"/>
<comment type="catalytic activity">
    <reaction evidence="7">
        <text>alpha-D-mannose 1-phosphate + GTP + H(+) = GDP-alpha-D-mannose + diphosphate</text>
        <dbReference type="Rhea" id="RHEA:15229"/>
        <dbReference type="ChEBI" id="CHEBI:15378"/>
        <dbReference type="ChEBI" id="CHEBI:33019"/>
        <dbReference type="ChEBI" id="CHEBI:37565"/>
        <dbReference type="ChEBI" id="CHEBI:57527"/>
        <dbReference type="ChEBI" id="CHEBI:58409"/>
        <dbReference type="EC" id="2.7.7.13"/>
    </reaction>
</comment>
<evidence type="ECO:0000256" key="7">
    <source>
        <dbReference type="ARBA" id="ARBA00047343"/>
    </source>
</evidence>
<evidence type="ECO:0000259" key="8">
    <source>
        <dbReference type="Pfam" id="PF00483"/>
    </source>
</evidence>
<evidence type="ECO:0000256" key="2">
    <source>
        <dbReference type="ARBA" id="ARBA00012387"/>
    </source>
</evidence>
<dbReference type="PANTHER" id="PTHR46390:SF1">
    <property type="entry name" value="MANNOSE-1-PHOSPHATE GUANYLYLTRANSFERASE"/>
    <property type="match status" value="1"/>
</dbReference>
<dbReference type="Proteomes" id="UP000004849">
    <property type="component" value="Unassembled WGS sequence"/>
</dbReference>
<dbReference type="GO" id="GO:0009298">
    <property type="term" value="P:GDP-mannose biosynthetic process"/>
    <property type="evidence" value="ECO:0007669"/>
    <property type="project" value="TreeGrafter"/>
</dbReference>
<evidence type="ECO:0000256" key="3">
    <source>
        <dbReference type="ARBA" id="ARBA00022679"/>
    </source>
</evidence>
<keyword evidence="3" id="KW-0808">Transferase</keyword>
<protein>
    <recommendedName>
        <fullName evidence="2">mannose-1-phosphate guanylyltransferase</fullName>
        <ecNumber evidence="2">2.7.7.13</ecNumber>
    </recommendedName>
</protein>
<dbReference type="Gene3D" id="3.90.550.10">
    <property type="entry name" value="Spore Coat Polysaccharide Biosynthesis Protein SpsA, Chain A"/>
    <property type="match status" value="1"/>
</dbReference>
<dbReference type="HOGENOM" id="CLU_035527_0_1_10"/>
<dbReference type="GO" id="GO:0004475">
    <property type="term" value="F:mannose-1-phosphate guanylyltransferase (GTP) activity"/>
    <property type="evidence" value="ECO:0007669"/>
    <property type="project" value="UniProtKB-EC"/>
</dbReference>
<dbReference type="SUPFAM" id="SSF159283">
    <property type="entry name" value="Guanosine diphospho-D-mannose pyrophosphorylase/mannose-6-phosphate isomerase linker domain"/>
    <property type="match status" value="1"/>
</dbReference>
<evidence type="ECO:0000256" key="4">
    <source>
        <dbReference type="ARBA" id="ARBA00022695"/>
    </source>
</evidence>
<dbReference type="SUPFAM" id="SSF53448">
    <property type="entry name" value="Nucleotide-diphospho-sugar transferases"/>
    <property type="match status" value="1"/>
</dbReference>
<organism evidence="9 10">
    <name type="scientific">Phocaeicola dorei DSM 17855</name>
    <dbReference type="NCBI Taxonomy" id="483217"/>
    <lineage>
        <taxon>Bacteria</taxon>
        <taxon>Pseudomonadati</taxon>
        <taxon>Bacteroidota</taxon>
        <taxon>Bacteroidia</taxon>
        <taxon>Bacteroidales</taxon>
        <taxon>Bacteroidaceae</taxon>
        <taxon>Phocaeicola</taxon>
    </lineage>
</organism>
<reference evidence="9 10" key="2">
    <citation type="submission" date="2008-10" db="EMBL/GenBank/DDBJ databases">
        <authorList>
            <person name="Fulton L."/>
            <person name="Clifton S."/>
            <person name="Fulton B."/>
            <person name="Xu J."/>
            <person name="Minx P."/>
            <person name="Pepin K.H."/>
            <person name="Johnson M."/>
            <person name="Thiruvilangam P."/>
            <person name="Bhonagiri V."/>
            <person name="Nash W.E."/>
            <person name="Mardis E.R."/>
            <person name="Wilson R.K."/>
        </authorList>
    </citation>
    <scope>NUCLEOTIDE SEQUENCE [LARGE SCALE GENOMIC DNA]</scope>
    <source>
        <strain evidence="9 10">DSM 17855</strain>
    </source>
</reference>
<dbReference type="CDD" id="cd02509">
    <property type="entry name" value="GDP-M1P_Guanylyltransferase"/>
    <property type="match status" value="1"/>
</dbReference>
<evidence type="ECO:0000256" key="6">
    <source>
        <dbReference type="ARBA" id="ARBA00023134"/>
    </source>
</evidence>
<evidence type="ECO:0000313" key="10">
    <source>
        <dbReference type="Proteomes" id="UP000004849"/>
    </source>
</evidence>